<sequence>MRFEAPATTKTAFNCPHCNALAAQSWFECRAEGMGPQKTPTFIDLEAASTVVRKDHEDDAQWEKLKRFIDDLQLGGPIFEQSSSYTHYNIHHMHLARCFNCRAASVWIDNKLIYPPSSDAPIATEDMPADVKRDYTEAAEIVNLSPRGAAALLRLSLQRLCKHLGGDGRDINKDIGSLVAKGLDTRIQMALDVVRVVGNNAVHPGQIAIDDDRSVAFKLFGLINLIVEKMISEPKHINALFENLPEGARKGIEQRDKSRPS</sequence>
<comment type="caution">
    <text evidence="2">The sequence shown here is derived from an EMBL/GenBank/DDBJ whole genome shotgun (WGS) entry which is preliminary data.</text>
</comment>
<proteinExistence type="predicted"/>
<organism evidence="2 3">
    <name type="scientific">Aureimonas flava</name>
    <dbReference type="NCBI Taxonomy" id="2320271"/>
    <lineage>
        <taxon>Bacteria</taxon>
        <taxon>Pseudomonadati</taxon>
        <taxon>Pseudomonadota</taxon>
        <taxon>Alphaproteobacteria</taxon>
        <taxon>Hyphomicrobiales</taxon>
        <taxon>Aurantimonadaceae</taxon>
        <taxon>Aureimonas</taxon>
    </lineage>
</organism>
<dbReference type="Pfam" id="PF13643">
    <property type="entry name" value="DUF4145"/>
    <property type="match status" value="1"/>
</dbReference>
<protein>
    <submittedName>
        <fullName evidence="2">DUF4145 domain-containing protein</fullName>
    </submittedName>
</protein>
<dbReference type="OrthoDB" id="9808624at2"/>
<dbReference type="RefSeq" id="WP_119539690.1">
    <property type="nucleotide sequence ID" value="NZ_QYRN01000004.1"/>
</dbReference>
<evidence type="ECO:0000313" key="2">
    <source>
        <dbReference type="EMBL" id="RIY01486.1"/>
    </source>
</evidence>
<dbReference type="EMBL" id="QYRN01000004">
    <property type="protein sequence ID" value="RIY01486.1"/>
    <property type="molecule type" value="Genomic_DNA"/>
</dbReference>
<gene>
    <name evidence="2" type="ORF">D3218_09055</name>
</gene>
<name>A0A3A1WM90_9HYPH</name>
<keyword evidence="3" id="KW-1185">Reference proteome</keyword>
<feature type="domain" description="DUF4145" evidence="1">
    <location>
        <begin position="137"/>
        <end position="211"/>
    </location>
</feature>
<accession>A0A3A1WM90</accession>
<evidence type="ECO:0000259" key="1">
    <source>
        <dbReference type="Pfam" id="PF13643"/>
    </source>
</evidence>
<reference evidence="3" key="1">
    <citation type="submission" date="2018-09" db="EMBL/GenBank/DDBJ databases">
        <authorList>
            <person name="Tuo L."/>
        </authorList>
    </citation>
    <scope>NUCLEOTIDE SEQUENCE [LARGE SCALE GENOMIC DNA]</scope>
    <source>
        <strain evidence="3">M2BS4Y-1</strain>
    </source>
</reference>
<dbReference type="Proteomes" id="UP000265750">
    <property type="component" value="Unassembled WGS sequence"/>
</dbReference>
<dbReference type="AlphaFoldDB" id="A0A3A1WM90"/>
<evidence type="ECO:0000313" key="3">
    <source>
        <dbReference type="Proteomes" id="UP000265750"/>
    </source>
</evidence>
<dbReference type="InterPro" id="IPR025285">
    <property type="entry name" value="DUF4145"/>
</dbReference>